<name>A0A2P2JX75_RHIMU</name>
<evidence type="ECO:0000313" key="1">
    <source>
        <dbReference type="EMBL" id="MBW98079.1"/>
    </source>
</evidence>
<dbReference type="EMBL" id="GGEC01017597">
    <property type="protein sequence ID" value="MBW98080.1"/>
    <property type="molecule type" value="Transcribed_RNA"/>
</dbReference>
<accession>A0A2P2JX75</accession>
<protein>
    <submittedName>
        <fullName evidence="1">Uncharacterized protein</fullName>
    </submittedName>
</protein>
<dbReference type="AlphaFoldDB" id="A0A2P2JX75"/>
<dbReference type="EMBL" id="GGEC01017596">
    <property type="protein sequence ID" value="MBW98079.1"/>
    <property type="molecule type" value="Transcribed_RNA"/>
</dbReference>
<sequence length="73" mass="8510">MSKEQYNTGTMISTCNKVLDHHYPKYNKQQQTNESLSLHRTIKLITKTSLLVTCITATFPNKARNFVFLLNYQ</sequence>
<reference evidence="1" key="1">
    <citation type="submission" date="2018-02" db="EMBL/GenBank/DDBJ databases">
        <title>Rhizophora mucronata_Transcriptome.</title>
        <authorList>
            <person name="Meera S.P."/>
            <person name="Sreeshan A."/>
            <person name="Augustine A."/>
        </authorList>
    </citation>
    <scope>NUCLEOTIDE SEQUENCE</scope>
    <source>
        <tissue evidence="1">Leaf</tissue>
    </source>
</reference>
<proteinExistence type="predicted"/>
<organism evidence="1">
    <name type="scientific">Rhizophora mucronata</name>
    <name type="common">Asiatic mangrove</name>
    <dbReference type="NCBI Taxonomy" id="61149"/>
    <lineage>
        <taxon>Eukaryota</taxon>
        <taxon>Viridiplantae</taxon>
        <taxon>Streptophyta</taxon>
        <taxon>Embryophyta</taxon>
        <taxon>Tracheophyta</taxon>
        <taxon>Spermatophyta</taxon>
        <taxon>Magnoliopsida</taxon>
        <taxon>eudicotyledons</taxon>
        <taxon>Gunneridae</taxon>
        <taxon>Pentapetalae</taxon>
        <taxon>rosids</taxon>
        <taxon>fabids</taxon>
        <taxon>Malpighiales</taxon>
        <taxon>Rhizophoraceae</taxon>
        <taxon>Rhizophora</taxon>
    </lineage>
</organism>